<name>A0A671DYM3_RHIFE</name>
<evidence type="ECO:0000313" key="2">
    <source>
        <dbReference type="Ensembl" id="ENSRFEP00010003387.1"/>
    </source>
</evidence>
<dbReference type="Proteomes" id="UP000472240">
    <property type="component" value="Chromosome 11"/>
</dbReference>
<sequence>MIGIFHVLMWYLLLILYIGQIKGKFGTYEPLTYKTGCVLWGIVKLGREISRILLFSYPLELGIACMYSIFTFIDLNRGNEETFRTVTEEAESAL</sequence>
<reference evidence="2" key="4">
    <citation type="submission" date="2025-08" db="UniProtKB">
        <authorList>
            <consortium name="Ensembl"/>
        </authorList>
    </citation>
    <scope>IDENTIFICATION</scope>
</reference>
<reference evidence="2 3" key="1">
    <citation type="journal article" date="2015" name="Annu Rev Anim Biosci">
        <title>The Genome 10K Project: a way forward.</title>
        <authorList>
            <person name="Koepfli K.P."/>
            <person name="Paten B."/>
            <person name="O'Brien S.J."/>
            <person name="Koepfli K.P."/>
            <person name="Paten B."/>
            <person name="Antunes A."/>
            <person name="Belov K."/>
            <person name="Bustamante C."/>
            <person name="Castoe T.A."/>
            <person name="Clawson H."/>
            <person name="Crawford A.J."/>
            <person name="Diekhans M."/>
            <person name="Distel D."/>
            <person name="Durbin R."/>
            <person name="Earl D."/>
            <person name="Fujita M.K."/>
            <person name="Gamble T."/>
            <person name="Georges A."/>
            <person name="Gemmell N."/>
            <person name="Gilbert M.T."/>
            <person name="Graves J.M."/>
            <person name="Green R.E."/>
            <person name="Hickey G."/>
            <person name="Jarvis E.D."/>
            <person name="Johnson W."/>
            <person name="Komissarov A."/>
            <person name="Korf I."/>
            <person name="Kuhn R."/>
            <person name="Larkin D.M."/>
            <person name="Lewin H."/>
            <person name="Lopez J.V."/>
            <person name="Ma J."/>
            <person name="Marques-Bonet T."/>
            <person name="Miller W."/>
            <person name="Murphy R."/>
            <person name="Pevzner P."/>
            <person name="Shapiro B."/>
            <person name="Steiner C."/>
            <person name="Tamazian G."/>
            <person name="Venkatesh B."/>
            <person name="Wang J."/>
            <person name="Wayne R."/>
            <person name="Wiley E."/>
            <person name="Yang H."/>
            <person name="Zhang G."/>
            <person name="Haussler D."/>
            <person name="Ryder O."/>
            <person name="O'Brien S.J."/>
        </authorList>
    </citation>
    <scope>NUCLEOTIDE SEQUENCE</scope>
</reference>
<dbReference type="AlphaFoldDB" id="A0A671DYM3"/>
<keyword evidence="1" id="KW-0812">Transmembrane</keyword>
<keyword evidence="1" id="KW-0472">Membrane</keyword>
<reference evidence="3" key="3">
    <citation type="submission" date="2018-12" db="EMBL/GenBank/DDBJ databases">
        <title>G10K-VGP greater horseshoe bat female genome, primary haplotype.</title>
        <authorList>
            <person name="Teeling E."/>
            <person name="Myers G."/>
            <person name="Vernes S."/>
            <person name="Pippel M."/>
            <person name="Winkler S."/>
            <person name="Fedrigo O."/>
            <person name="Rhie A."/>
            <person name="Koren S."/>
            <person name="Phillippy A."/>
            <person name="Lewin H."/>
            <person name="Damas J."/>
            <person name="Howe K."/>
            <person name="Mountcastle J."/>
            <person name="Jarvis E.D."/>
        </authorList>
    </citation>
    <scope>NUCLEOTIDE SEQUENCE [LARGE SCALE GENOMIC DNA]</scope>
</reference>
<dbReference type="GeneTree" id="ENSGT00390000015662"/>
<feature type="transmembrane region" description="Helical" evidence="1">
    <location>
        <begin position="52"/>
        <end position="73"/>
    </location>
</feature>
<reference evidence="2" key="5">
    <citation type="submission" date="2025-09" db="UniProtKB">
        <authorList>
            <consortium name="Ensembl"/>
        </authorList>
    </citation>
    <scope>IDENTIFICATION</scope>
</reference>
<gene>
    <name evidence="2" type="primary">MS4A13</name>
</gene>
<proteinExistence type="predicted"/>
<accession>A0A671DYM3</accession>
<reference evidence="2 3" key="2">
    <citation type="journal article" date="2018" name="Annu Rev Anim Biosci">
        <title>Bat Biology, Genomes, and the Bat1K Project: To Generate Chromosome-Level Genomes for All Living Bat Species.</title>
        <authorList>
            <person name="Teeling E.C."/>
            <person name="Vernes S.C."/>
            <person name="Davalos L.M."/>
            <person name="Ray D.A."/>
            <person name="Gilbert M.T.P."/>
            <person name="Myers E."/>
        </authorList>
    </citation>
    <scope>NUCLEOTIDE SEQUENCE</scope>
</reference>
<evidence type="ECO:0000313" key="3">
    <source>
        <dbReference type="Proteomes" id="UP000472240"/>
    </source>
</evidence>
<dbReference type="Ensembl" id="ENSRFET00010003712.1">
    <property type="protein sequence ID" value="ENSRFEP00010003387.1"/>
    <property type="gene ID" value="ENSRFEG00010002376.1"/>
</dbReference>
<keyword evidence="3" id="KW-1185">Reference proteome</keyword>
<organism evidence="2 3">
    <name type="scientific">Rhinolophus ferrumequinum</name>
    <name type="common">Greater horseshoe bat</name>
    <dbReference type="NCBI Taxonomy" id="59479"/>
    <lineage>
        <taxon>Eukaryota</taxon>
        <taxon>Metazoa</taxon>
        <taxon>Chordata</taxon>
        <taxon>Craniata</taxon>
        <taxon>Vertebrata</taxon>
        <taxon>Euteleostomi</taxon>
        <taxon>Mammalia</taxon>
        <taxon>Eutheria</taxon>
        <taxon>Laurasiatheria</taxon>
        <taxon>Chiroptera</taxon>
        <taxon>Yinpterochiroptera</taxon>
        <taxon>Rhinolophoidea</taxon>
        <taxon>Rhinolophidae</taxon>
        <taxon>Rhinolophinae</taxon>
        <taxon>Rhinolophus</taxon>
    </lineage>
</organism>
<protein>
    <submittedName>
        <fullName evidence="2">Membrane spanning 4-domains A13</fullName>
    </submittedName>
</protein>
<keyword evidence="1" id="KW-1133">Transmembrane helix</keyword>
<evidence type="ECO:0000256" key="1">
    <source>
        <dbReference type="SAM" id="Phobius"/>
    </source>
</evidence>